<gene>
    <name evidence="1" type="ORF">SAMN04488541_102433</name>
</gene>
<proteinExistence type="predicted"/>
<name>A0A1I2HJK7_9BACT</name>
<sequence length="45" mass="5264">MAENKVFFCLFVFIEMLPRDAYAMLLYSHPTRITSLLVAIVKDQQ</sequence>
<dbReference type="EMBL" id="FONY01000024">
    <property type="protein sequence ID" value="SFF29613.1"/>
    <property type="molecule type" value="Genomic_DNA"/>
</dbReference>
<dbReference type="STRING" id="1003.SAMN04488541_102433"/>
<keyword evidence="2" id="KW-1185">Reference proteome</keyword>
<protein>
    <submittedName>
        <fullName evidence="1">Uncharacterized protein</fullName>
    </submittedName>
</protein>
<dbReference type="AlphaFoldDB" id="A0A1I2HJK7"/>
<reference evidence="1 2" key="1">
    <citation type="submission" date="2016-10" db="EMBL/GenBank/DDBJ databases">
        <authorList>
            <person name="de Groot N.N."/>
        </authorList>
    </citation>
    <scope>NUCLEOTIDE SEQUENCE [LARGE SCALE GENOMIC DNA]</scope>
    <source>
        <strain>GEY</strain>
        <strain evidence="2">DSM 9560</strain>
    </source>
</reference>
<evidence type="ECO:0000313" key="2">
    <source>
        <dbReference type="Proteomes" id="UP000199513"/>
    </source>
</evidence>
<evidence type="ECO:0000313" key="1">
    <source>
        <dbReference type="EMBL" id="SFF29613.1"/>
    </source>
</evidence>
<organism evidence="1 2">
    <name type="scientific">Thermoflexibacter ruber</name>
    <dbReference type="NCBI Taxonomy" id="1003"/>
    <lineage>
        <taxon>Bacteria</taxon>
        <taxon>Pseudomonadati</taxon>
        <taxon>Bacteroidota</taxon>
        <taxon>Cytophagia</taxon>
        <taxon>Cytophagales</taxon>
        <taxon>Thermoflexibacteraceae</taxon>
        <taxon>Thermoflexibacter</taxon>
    </lineage>
</organism>
<dbReference type="Proteomes" id="UP000199513">
    <property type="component" value="Unassembled WGS sequence"/>
</dbReference>
<accession>A0A1I2HJK7</accession>